<dbReference type="InterPro" id="IPR002347">
    <property type="entry name" value="SDR_fam"/>
</dbReference>
<dbReference type="PRINTS" id="PR00081">
    <property type="entry name" value="GDHRDH"/>
</dbReference>
<dbReference type="Pfam" id="PF00106">
    <property type="entry name" value="adh_short"/>
    <property type="match status" value="1"/>
</dbReference>
<sequence>MPTYCIIGTNRGIGLEFVRQLAQSPDNTIIATVRPYADRTDLDTVASANTHVLECDTASVQSVHIFSNQVARNVLMGESGPSQTKIDYLIVNAGINGTPADQDSLSLNPVLLTEQMAVNVVGPAKVVEFLVDRKALSPAARILNMSSGFGSLSQSASMEPRMSIGYSLSKAALNMLTVHQGYDVRARGKLPQAVVIAMDPGWVKTRLGGEDAPLEASESVSGMLQVLHGLKDEDNVSFFGQDGKRKEW</sequence>
<comment type="caution">
    <text evidence="1">The sequence shown here is derived from an EMBL/GenBank/DDBJ whole genome shotgun (WGS) entry which is preliminary data.</text>
</comment>
<protein>
    <recommendedName>
        <fullName evidence="3">NAD(P)-binding protein</fullName>
    </recommendedName>
</protein>
<gene>
    <name evidence="1" type="ORF">Sste5346_001400</name>
</gene>
<dbReference type="Proteomes" id="UP001583186">
    <property type="component" value="Unassembled WGS sequence"/>
</dbReference>
<keyword evidence="2" id="KW-1185">Reference proteome</keyword>
<accession>A0ABR3ZPS5</accession>
<evidence type="ECO:0000313" key="2">
    <source>
        <dbReference type="Proteomes" id="UP001583186"/>
    </source>
</evidence>
<dbReference type="InterPro" id="IPR036291">
    <property type="entry name" value="NAD(P)-bd_dom_sf"/>
</dbReference>
<name>A0ABR3ZPS5_9PEZI</name>
<dbReference type="SUPFAM" id="SSF51735">
    <property type="entry name" value="NAD(P)-binding Rossmann-fold domains"/>
    <property type="match status" value="1"/>
</dbReference>
<dbReference type="EMBL" id="JAWCUI010000005">
    <property type="protein sequence ID" value="KAL1902420.1"/>
    <property type="molecule type" value="Genomic_DNA"/>
</dbReference>
<dbReference type="PANTHER" id="PTHR45458:SF1">
    <property type="entry name" value="SHORT CHAIN DEHYDROGENASE"/>
    <property type="match status" value="1"/>
</dbReference>
<dbReference type="InterPro" id="IPR052184">
    <property type="entry name" value="SDR_enzymes"/>
</dbReference>
<reference evidence="1 2" key="1">
    <citation type="journal article" date="2024" name="IMA Fungus">
        <title>IMA Genome - F19 : A genome assembly and annotation guide to empower mycologists, including annotated draft genome sequences of Ceratocystis pirilliformis, Diaporthe australafricana, Fusarium ophioides, Paecilomyces lecythidis, and Sporothrix stenoceras.</title>
        <authorList>
            <person name="Aylward J."/>
            <person name="Wilson A.M."/>
            <person name="Visagie C.M."/>
            <person name="Spraker J."/>
            <person name="Barnes I."/>
            <person name="Buitendag C."/>
            <person name="Ceriani C."/>
            <person name="Del Mar Angel L."/>
            <person name="du Plessis D."/>
            <person name="Fuchs T."/>
            <person name="Gasser K."/>
            <person name="Kramer D."/>
            <person name="Li W."/>
            <person name="Munsamy K."/>
            <person name="Piso A."/>
            <person name="Price J.L."/>
            <person name="Sonnekus B."/>
            <person name="Thomas C."/>
            <person name="van der Nest A."/>
            <person name="van Dijk A."/>
            <person name="van Heerden A."/>
            <person name="van Vuuren N."/>
            <person name="Yilmaz N."/>
            <person name="Duong T.A."/>
            <person name="van der Merwe N.A."/>
            <person name="Wingfield M.J."/>
            <person name="Wingfield B.D."/>
        </authorList>
    </citation>
    <scope>NUCLEOTIDE SEQUENCE [LARGE SCALE GENOMIC DNA]</scope>
    <source>
        <strain evidence="1 2">CMW 5346</strain>
    </source>
</reference>
<dbReference type="PANTHER" id="PTHR45458">
    <property type="entry name" value="SHORT-CHAIN DEHYDROGENASE/REDUCTASE SDR"/>
    <property type="match status" value="1"/>
</dbReference>
<organism evidence="1 2">
    <name type="scientific">Sporothrix stenoceras</name>
    <dbReference type="NCBI Taxonomy" id="5173"/>
    <lineage>
        <taxon>Eukaryota</taxon>
        <taxon>Fungi</taxon>
        <taxon>Dikarya</taxon>
        <taxon>Ascomycota</taxon>
        <taxon>Pezizomycotina</taxon>
        <taxon>Sordariomycetes</taxon>
        <taxon>Sordariomycetidae</taxon>
        <taxon>Ophiostomatales</taxon>
        <taxon>Ophiostomataceae</taxon>
        <taxon>Sporothrix</taxon>
    </lineage>
</organism>
<dbReference type="Gene3D" id="3.40.50.720">
    <property type="entry name" value="NAD(P)-binding Rossmann-like Domain"/>
    <property type="match status" value="1"/>
</dbReference>
<proteinExistence type="predicted"/>
<evidence type="ECO:0000313" key="1">
    <source>
        <dbReference type="EMBL" id="KAL1902420.1"/>
    </source>
</evidence>
<evidence type="ECO:0008006" key="3">
    <source>
        <dbReference type="Google" id="ProtNLM"/>
    </source>
</evidence>